<organism evidence="1 2">
    <name type="scientific">Pararge aegeria aegeria</name>
    <dbReference type="NCBI Taxonomy" id="348720"/>
    <lineage>
        <taxon>Eukaryota</taxon>
        <taxon>Metazoa</taxon>
        <taxon>Ecdysozoa</taxon>
        <taxon>Arthropoda</taxon>
        <taxon>Hexapoda</taxon>
        <taxon>Insecta</taxon>
        <taxon>Pterygota</taxon>
        <taxon>Neoptera</taxon>
        <taxon>Endopterygota</taxon>
        <taxon>Lepidoptera</taxon>
        <taxon>Glossata</taxon>
        <taxon>Ditrysia</taxon>
        <taxon>Papilionoidea</taxon>
        <taxon>Nymphalidae</taxon>
        <taxon>Satyrinae</taxon>
        <taxon>Satyrini</taxon>
        <taxon>Parargina</taxon>
        <taxon>Pararge</taxon>
    </lineage>
</organism>
<protein>
    <submittedName>
        <fullName evidence="1">Jg15763 protein</fullName>
    </submittedName>
</protein>
<name>A0A8S4RMA9_9NEOP</name>
<sequence>MRRCETVLGNLPEVVDDTVFLLQRVPRGAAAACGRRGSGSMAAPLLVLAALALSASPAGTQGTVPFVCR</sequence>
<dbReference type="AlphaFoldDB" id="A0A8S4RMA9"/>
<dbReference type="EMBL" id="CAKXAJ010025257">
    <property type="protein sequence ID" value="CAH2237302.1"/>
    <property type="molecule type" value="Genomic_DNA"/>
</dbReference>
<evidence type="ECO:0000313" key="1">
    <source>
        <dbReference type="EMBL" id="CAH2237302.1"/>
    </source>
</evidence>
<proteinExistence type="predicted"/>
<keyword evidence="2" id="KW-1185">Reference proteome</keyword>
<evidence type="ECO:0000313" key="2">
    <source>
        <dbReference type="Proteomes" id="UP000838756"/>
    </source>
</evidence>
<gene>
    <name evidence="1" type="primary">jg15763</name>
    <name evidence="1" type="ORF">PAEG_LOCUS14597</name>
</gene>
<comment type="caution">
    <text evidence="1">The sequence shown here is derived from an EMBL/GenBank/DDBJ whole genome shotgun (WGS) entry which is preliminary data.</text>
</comment>
<reference evidence="1" key="1">
    <citation type="submission" date="2022-03" db="EMBL/GenBank/DDBJ databases">
        <authorList>
            <person name="Lindestad O."/>
        </authorList>
    </citation>
    <scope>NUCLEOTIDE SEQUENCE</scope>
</reference>
<dbReference type="Proteomes" id="UP000838756">
    <property type="component" value="Unassembled WGS sequence"/>
</dbReference>
<accession>A0A8S4RMA9</accession>